<organism evidence="1">
    <name type="scientific">Rhizophora mucronata</name>
    <name type="common">Asiatic mangrove</name>
    <dbReference type="NCBI Taxonomy" id="61149"/>
    <lineage>
        <taxon>Eukaryota</taxon>
        <taxon>Viridiplantae</taxon>
        <taxon>Streptophyta</taxon>
        <taxon>Embryophyta</taxon>
        <taxon>Tracheophyta</taxon>
        <taxon>Spermatophyta</taxon>
        <taxon>Magnoliopsida</taxon>
        <taxon>eudicotyledons</taxon>
        <taxon>Gunneridae</taxon>
        <taxon>Pentapetalae</taxon>
        <taxon>rosids</taxon>
        <taxon>fabids</taxon>
        <taxon>Malpighiales</taxon>
        <taxon>Rhizophoraceae</taxon>
        <taxon>Rhizophora</taxon>
    </lineage>
</organism>
<accession>A0A2P2QPQ0</accession>
<sequence>MRFPLASFTCRIVKSTRLFTLYFLLLLLLVHELPLLKINSPRFTEGSCVETDVVKVVICEFHACFLTLLTSVSLLTICFSLSQEVSSSCL</sequence>
<evidence type="ECO:0000313" key="1">
    <source>
        <dbReference type="EMBL" id="MBX68980.1"/>
    </source>
</evidence>
<name>A0A2P2QPQ0_RHIMU</name>
<protein>
    <submittedName>
        <fullName evidence="1">Uncharacterized protein</fullName>
    </submittedName>
</protein>
<reference evidence="1" key="1">
    <citation type="submission" date="2018-02" db="EMBL/GenBank/DDBJ databases">
        <title>Rhizophora mucronata_Transcriptome.</title>
        <authorList>
            <person name="Meera S.P."/>
            <person name="Sreeshan A."/>
            <person name="Augustine A."/>
        </authorList>
    </citation>
    <scope>NUCLEOTIDE SEQUENCE</scope>
    <source>
        <tissue evidence="1">Leaf</tissue>
    </source>
</reference>
<dbReference type="AlphaFoldDB" id="A0A2P2QPQ0"/>
<dbReference type="EMBL" id="GGEC01088496">
    <property type="protein sequence ID" value="MBX68980.1"/>
    <property type="molecule type" value="Transcribed_RNA"/>
</dbReference>
<proteinExistence type="predicted"/>